<evidence type="ECO:0000313" key="13">
    <source>
        <dbReference type="EMBL" id="TFK97297.1"/>
    </source>
</evidence>
<evidence type="ECO:0000256" key="2">
    <source>
        <dbReference type="ARBA" id="ARBA00007534"/>
    </source>
</evidence>
<dbReference type="PROSITE" id="PS00155">
    <property type="entry name" value="CUTINASE_1"/>
    <property type="match status" value="1"/>
</dbReference>
<dbReference type="SMART" id="SM01110">
    <property type="entry name" value="Cutinase"/>
    <property type="match status" value="1"/>
</dbReference>
<evidence type="ECO:0000256" key="12">
    <source>
        <dbReference type="RuleBase" id="RU361263"/>
    </source>
</evidence>
<evidence type="ECO:0000313" key="14">
    <source>
        <dbReference type="Proteomes" id="UP000305067"/>
    </source>
</evidence>
<dbReference type="PRINTS" id="PR00129">
    <property type="entry name" value="CUTINASE"/>
</dbReference>
<dbReference type="EC" id="3.1.1.74" evidence="3 12"/>
<evidence type="ECO:0000256" key="6">
    <source>
        <dbReference type="ARBA" id="ARBA00022729"/>
    </source>
</evidence>
<dbReference type="InterPro" id="IPR029058">
    <property type="entry name" value="AB_hydrolase_fold"/>
</dbReference>
<dbReference type="GO" id="GO:0016052">
    <property type="term" value="P:carbohydrate catabolic process"/>
    <property type="evidence" value="ECO:0007669"/>
    <property type="project" value="TreeGrafter"/>
</dbReference>
<feature type="active site" description="Nucleophile" evidence="10">
    <location>
        <position position="149"/>
    </location>
</feature>
<feature type="disulfide bond" evidence="11">
    <location>
        <begin position="63"/>
        <end position="138"/>
    </location>
</feature>
<keyword evidence="7 12" id="KW-0378">Hydrolase</keyword>
<dbReference type="AlphaFoldDB" id="A0A5C3Q800"/>
<protein>
    <recommendedName>
        <fullName evidence="3 12">Cutinase</fullName>
        <ecNumber evidence="3 12">3.1.1.74</ecNumber>
    </recommendedName>
</protein>
<feature type="active site" description="Proton donor/acceptor" evidence="10">
    <location>
        <position position="213"/>
    </location>
</feature>
<dbReference type="EMBL" id="ML178849">
    <property type="protein sequence ID" value="TFK97297.1"/>
    <property type="molecule type" value="Genomic_DNA"/>
</dbReference>
<dbReference type="STRING" id="1884261.A0A5C3Q800"/>
<dbReference type="Proteomes" id="UP000305067">
    <property type="component" value="Unassembled WGS sequence"/>
</dbReference>
<accession>A0A5C3Q800</accession>
<feature type="disulfide bond" evidence="11">
    <location>
        <begin position="197"/>
        <end position="204"/>
    </location>
</feature>
<evidence type="ECO:0000256" key="9">
    <source>
        <dbReference type="ARBA" id="ARBA00034045"/>
    </source>
</evidence>
<dbReference type="InterPro" id="IPR000675">
    <property type="entry name" value="Cutinase/axe"/>
</dbReference>
<dbReference type="GO" id="GO:0005576">
    <property type="term" value="C:extracellular region"/>
    <property type="evidence" value="ECO:0007669"/>
    <property type="project" value="UniProtKB-SubCell"/>
</dbReference>
<feature type="signal peptide" evidence="12">
    <location>
        <begin position="1"/>
        <end position="18"/>
    </location>
</feature>
<dbReference type="InterPro" id="IPR043580">
    <property type="entry name" value="CUTINASE_1"/>
</dbReference>
<organism evidence="13 14">
    <name type="scientific">Pterulicium gracile</name>
    <dbReference type="NCBI Taxonomy" id="1884261"/>
    <lineage>
        <taxon>Eukaryota</taxon>
        <taxon>Fungi</taxon>
        <taxon>Dikarya</taxon>
        <taxon>Basidiomycota</taxon>
        <taxon>Agaricomycotina</taxon>
        <taxon>Agaricomycetes</taxon>
        <taxon>Agaricomycetidae</taxon>
        <taxon>Agaricales</taxon>
        <taxon>Pleurotineae</taxon>
        <taxon>Pterulaceae</taxon>
        <taxon>Pterulicium</taxon>
    </lineage>
</organism>
<keyword evidence="6 12" id="KW-0732">Signal</keyword>
<gene>
    <name evidence="13" type="ORF">BDV98DRAFT_585799</name>
</gene>
<comment type="catalytic activity">
    <reaction evidence="9 12">
        <text>cutin + H2O = cutin monomers.</text>
        <dbReference type="EC" id="3.1.1.74"/>
    </reaction>
</comment>
<keyword evidence="14" id="KW-1185">Reference proteome</keyword>
<evidence type="ECO:0000256" key="4">
    <source>
        <dbReference type="ARBA" id="ARBA00022487"/>
    </source>
</evidence>
<dbReference type="SUPFAM" id="SSF53474">
    <property type="entry name" value="alpha/beta-Hydrolases"/>
    <property type="match status" value="1"/>
</dbReference>
<comment type="subcellular location">
    <subcellularLocation>
        <location evidence="1 12">Secreted</location>
    </subcellularLocation>
</comment>
<dbReference type="PANTHER" id="PTHR48250">
    <property type="entry name" value="CUTINASE 2-RELATED"/>
    <property type="match status" value="1"/>
</dbReference>
<feature type="active site" evidence="10">
    <location>
        <position position="201"/>
    </location>
</feature>
<evidence type="ECO:0000256" key="8">
    <source>
        <dbReference type="ARBA" id="ARBA00023157"/>
    </source>
</evidence>
<comment type="similarity">
    <text evidence="2 12">Belongs to the cutinase family.</text>
</comment>
<dbReference type="Gene3D" id="3.40.50.1820">
    <property type="entry name" value="alpha/beta hydrolase"/>
    <property type="match status" value="1"/>
</dbReference>
<dbReference type="PANTHER" id="PTHR48250:SF2">
    <property type="entry name" value="CUTINASE"/>
    <property type="match status" value="1"/>
</dbReference>
<dbReference type="Pfam" id="PF01083">
    <property type="entry name" value="Cutinase"/>
    <property type="match status" value="1"/>
</dbReference>
<evidence type="ECO:0000256" key="5">
    <source>
        <dbReference type="ARBA" id="ARBA00022525"/>
    </source>
</evidence>
<sequence length="231" mass="23465">MKFTIVLSLVALLPFVAALPPHLDAATPKSPEALDAVLQEGVAGGEFESLLAGNTENELAGACKAVTLIYARGTTEPGNVGGNTGQALFTALRSRLGAAAIAVQGVNYSATVAGYLQGGDPAGSTTMFNLINQAASKCPSTKIVIGGYSQGAQLTHNAAARLTAATTARIVAVFGFGDPFYGRAYGSIPASKTLNICHTGDIICTGSGGSAEHSNYNQDAARVTTFIAARV</sequence>
<keyword evidence="8 11" id="KW-1015">Disulfide bond</keyword>
<feature type="chain" id="PRO_5023036724" description="Cutinase" evidence="12">
    <location>
        <begin position="19"/>
        <end position="231"/>
    </location>
</feature>
<evidence type="ECO:0000256" key="3">
    <source>
        <dbReference type="ARBA" id="ARBA00013095"/>
    </source>
</evidence>
<dbReference type="InterPro" id="IPR011150">
    <property type="entry name" value="Cutinase_monf"/>
</dbReference>
<keyword evidence="5 12" id="KW-0964">Secreted</keyword>
<keyword evidence="4 12" id="KW-0719">Serine esterase</keyword>
<evidence type="ECO:0000256" key="11">
    <source>
        <dbReference type="PIRSR" id="PIRSR611150-2"/>
    </source>
</evidence>
<dbReference type="OrthoDB" id="3225429at2759"/>
<name>A0A5C3Q800_9AGAR</name>
<dbReference type="GO" id="GO:0050525">
    <property type="term" value="F:cutinase activity"/>
    <property type="evidence" value="ECO:0007669"/>
    <property type="project" value="UniProtKB-UniRule"/>
</dbReference>
<comment type="function">
    <text evidence="12">Catalyzes the hydrolysis of complex carboxylic polyesters found in the cell wall of plants. Degrades cutin, a macromolecule that forms the structure of the plant cuticle.</text>
</comment>
<reference evidence="13 14" key="1">
    <citation type="journal article" date="2019" name="Nat. Ecol. Evol.">
        <title>Megaphylogeny resolves global patterns of mushroom evolution.</title>
        <authorList>
            <person name="Varga T."/>
            <person name="Krizsan K."/>
            <person name="Foldi C."/>
            <person name="Dima B."/>
            <person name="Sanchez-Garcia M."/>
            <person name="Sanchez-Ramirez S."/>
            <person name="Szollosi G.J."/>
            <person name="Szarkandi J.G."/>
            <person name="Papp V."/>
            <person name="Albert L."/>
            <person name="Andreopoulos W."/>
            <person name="Angelini C."/>
            <person name="Antonin V."/>
            <person name="Barry K.W."/>
            <person name="Bougher N.L."/>
            <person name="Buchanan P."/>
            <person name="Buyck B."/>
            <person name="Bense V."/>
            <person name="Catcheside P."/>
            <person name="Chovatia M."/>
            <person name="Cooper J."/>
            <person name="Damon W."/>
            <person name="Desjardin D."/>
            <person name="Finy P."/>
            <person name="Geml J."/>
            <person name="Haridas S."/>
            <person name="Hughes K."/>
            <person name="Justo A."/>
            <person name="Karasinski D."/>
            <person name="Kautmanova I."/>
            <person name="Kiss B."/>
            <person name="Kocsube S."/>
            <person name="Kotiranta H."/>
            <person name="LaButti K.M."/>
            <person name="Lechner B.E."/>
            <person name="Liimatainen K."/>
            <person name="Lipzen A."/>
            <person name="Lukacs Z."/>
            <person name="Mihaltcheva S."/>
            <person name="Morgado L.N."/>
            <person name="Niskanen T."/>
            <person name="Noordeloos M.E."/>
            <person name="Ohm R.A."/>
            <person name="Ortiz-Santana B."/>
            <person name="Ovrebo C."/>
            <person name="Racz N."/>
            <person name="Riley R."/>
            <person name="Savchenko A."/>
            <person name="Shiryaev A."/>
            <person name="Soop K."/>
            <person name="Spirin V."/>
            <person name="Szebenyi C."/>
            <person name="Tomsovsky M."/>
            <person name="Tulloss R.E."/>
            <person name="Uehling J."/>
            <person name="Grigoriev I.V."/>
            <person name="Vagvolgyi C."/>
            <person name="Papp T."/>
            <person name="Martin F.M."/>
            <person name="Miettinen O."/>
            <person name="Hibbett D.S."/>
            <person name="Nagy L.G."/>
        </authorList>
    </citation>
    <scope>NUCLEOTIDE SEQUENCE [LARGE SCALE GENOMIC DNA]</scope>
    <source>
        <strain evidence="13 14">CBS 309.79</strain>
    </source>
</reference>
<evidence type="ECO:0000256" key="10">
    <source>
        <dbReference type="PIRSR" id="PIRSR611150-1"/>
    </source>
</evidence>
<proteinExistence type="inferred from homology"/>
<evidence type="ECO:0000256" key="7">
    <source>
        <dbReference type="ARBA" id="ARBA00022801"/>
    </source>
</evidence>
<evidence type="ECO:0000256" key="1">
    <source>
        <dbReference type="ARBA" id="ARBA00004613"/>
    </source>
</evidence>